<keyword evidence="3" id="KW-1185">Reference proteome</keyword>
<name>A0A0S2DZZ6_LYSAN</name>
<evidence type="ECO:0000313" key="3">
    <source>
        <dbReference type="Proteomes" id="UP000060787"/>
    </source>
</evidence>
<dbReference type="Proteomes" id="UP000060787">
    <property type="component" value="Chromosome"/>
</dbReference>
<accession>A0A0S2DZZ6</accession>
<dbReference type="STRING" id="84531.LA76x_1816"/>
<dbReference type="KEGG" id="laq:GLA29479_3208"/>
<evidence type="ECO:0000256" key="1">
    <source>
        <dbReference type="SAM" id="MobiDB-lite"/>
    </source>
</evidence>
<proteinExistence type="predicted"/>
<sequence>MPLGWADTCRPRRAEGFAGAIMTVWRPRAHLDGRPGRPQDLETRTDPAVPPRPWLSRGPVVKAC</sequence>
<protein>
    <submittedName>
        <fullName evidence="2">Uncharacterized protein</fullName>
    </submittedName>
</protein>
<gene>
    <name evidence="2" type="ORF">LA76x_1816</name>
</gene>
<evidence type="ECO:0000313" key="2">
    <source>
        <dbReference type="EMBL" id="ALN79968.1"/>
    </source>
</evidence>
<dbReference type="PATRIC" id="fig|84531.7.peg.3137"/>
<dbReference type="AlphaFoldDB" id="A0A0S2DZZ6"/>
<feature type="compositionally biased region" description="Basic and acidic residues" evidence="1">
    <location>
        <begin position="29"/>
        <end position="45"/>
    </location>
</feature>
<reference evidence="2 3" key="1">
    <citation type="journal article" date="2015" name="BMC Genomics">
        <title>Comparative genomics and metabolic profiling of the genus Lysobacter.</title>
        <authorList>
            <person name="de Bruijn I."/>
            <person name="Cheng X."/>
            <person name="de Jager V."/>
            <person name="Exposito R.G."/>
            <person name="Watrous J."/>
            <person name="Patel N."/>
            <person name="Postma J."/>
            <person name="Dorrestein P.C."/>
            <person name="Kobayashi D."/>
            <person name="Raaijmakers J.M."/>
        </authorList>
    </citation>
    <scope>NUCLEOTIDE SEQUENCE [LARGE SCALE GENOMIC DNA]</scope>
    <source>
        <strain evidence="2 3">76</strain>
    </source>
</reference>
<feature type="region of interest" description="Disordered" evidence="1">
    <location>
        <begin position="29"/>
        <end position="64"/>
    </location>
</feature>
<organism evidence="2 3">
    <name type="scientific">Lysobacter antibioticus</name>
    <dbReference type="NCBI Taxonomy" id="84531"/>
    <lineage>
        <taxon>Bacteria</taxon>
        <taxon>Pseudomonadati</taxon>
        <taxon>Pseudomonadota</taxon>
        <taxon>Gammaproteobacteria</taxon>
        <taxon>Lysobacterales</taxon>
        <taxon>Lysobacteraceae</taxon>
        <taxon>Lysobacter</taxon>
    </lineage>
</organism>
<dbReference type="EMBL" id="CP011129">
    <property type="protein sequence ID" value="ALN79968.1"/>
    <property type="molecule type" value="Genomic_DNA"/>
</dbReference>
<dbReference type="KEGG" id="lab:LA76x_1816"/>